<organism evidence="1 2">
    <name type="scientific">Cudoniella acicularis</name>
    <dbReference type="NCBI Taxonomy" id="354080"/>
    <lineage>
        <taxon>Eukaryota</taxon>
        <taxon>Fungi</taxon>
        <taxon>Dikarya</taxon>
        <taxon>Ascomycota</taxon>
        <taxon>Pezizomycotina</taxon>
        <taxon>Leotiomycetes</taxon>
        <taxon>Helotiales</taxon>
        <taxon>Tricladiaceae</taxon>
        <taxon>Cudoniella</taxon>
    </lineage>
</organism>
<dbReference type="SUPFAM" id="SSF58038">
    <property type="entry name" value="SNARE fusion complex"/>
    <property type="match status" value="1"/>
</dbReference>
<reference evidence="1 2" key="1">
    <citation type="submission" date="2020-03" db="EMBL/GenBank/DDBJ databases">
        <title>Draft Genome Sequence of Cudoniella acicularis.</title>
        <authorList>
            <person name="Buettner E."/>
            <person name="Kellner H."/>
        </authorList>
    </citation>
    <scope>NUCLEOTIDE SEQUENCE [LARGE SCALE GENOMIC DNA]</scope>
    <source>
        <strain evidence="1 2">DSM 108380</strain>
    </source>
</reference>
<keyword evidence="2" id="KW-1185">Reference proteome</keyword>
<evidence type="ECO:0000313" key="2">
    <source>
        <dbReference type="Proteomes" id="UP000566819"/>
    </source>
</evidence>
<dbReference type="Gene3D" id="1.20.5.110">
    <property type="match status" value="1"/>
</dbReference>
<dbReference type="EMBL" id="JAAMPI010000223">
    <property type="protein sequence ID" value="KAF4633907.1"/>
    <property type="molecule type" value="Genomic_DNA"/>
</dbReference>
<gene>
    <name evidence="1" type="ORF">G7Y89_g4210</name>
</gene>
<comment type="caution">
    <text evidence="1">The sequence shown here is derived from an EMBL/GenBank/DDBJ whole genome shotgun (WGS) entry which is preliminary data.</text>
</comment>
<proteinExistence type="predicted"/>
<name>A0A8H4RSX3_9HELO</name>
<accession>A0A8H4RSX3</accession>
<dbReference type="AlphaFoldDB" id="A0A8H4RSX3"/>
<evidence type="ECO:0000313" key="1">
    <source>
        <dbReference type="EMBL" id="KAF4633907.1"/>
    </source>
</evidence>
<dbReference type="Proteomes" id="UP000566819">
    <property type="component" value="Unassembled WGS sequence"/>
</dbReference>
<dbReference type="OrthoDB" id="429813at2759"/>
<protein>
    <submittedName>
        <fullName evidence="1">Uncharacterized protein</fullName>
    </submittedName>
</protein>
<sequence length="182" mass="20991">MFIQALEWILEQPTKHLLAHQAARMATPVFVQDERVKQYKEAEFYRICSRAWEFRAPSVRRLGSLNGPLRFGLNDHDIDRFAELRVKSIFKDTFGREEYSTPKAGKIASALQAQVDATIRTIRETINNLPERKERLDLFENRTDRLSITSHGSYDRANKPAPSSINLPFVGFLDPSVYSFES</sequence>